<proteinExistence type="predicted"/>
<evidence type="ECO:0000313" key="1">
    <source>
        <dbReference type="EMBL" id="MDO1560289.1"/>
    </source>
</evidence>
<gene>
    <name evidence="1" type="ORF">Q0812_12700</name>
</gene>
<dbReference type="Gene3D" id="3.40.50.880">
    <property type="match status" value="1"/>
</dbReference>
<accession>A0ABT8SP71</accession>
<dbReference type="EMBL" id="JAUKTR010000006">
    <property type="protein sequence ID" value="MDO1560289.1"/>
    <property type="molecule type" value="Genomic_DNA"/>
</dbReference>
<name>A0ABT8SP71_9CAUL</name>
<comment type="caution">
    <text evidence="1">The sequence shown here is derived from an EMBL/GenBank/DDBJ whole genome shotgun (WGS) entry which is preliminary data.</text>
</comment>
<dbReference type="InterPro" id="IPR029062">
    <property type="entry name" value="Class_I_gatase-like"/>
</dbReference>
<dbReference type="SUPFAM" id="SSF52317">
    <property type="entry name" value="Class I glutamine amidotransferase-like"/>
    <property type="match status" value="1"/>
</dbReference>
<organism evidence="1 2">
    <name type="scientific">Peiella sedimenti</name>
    <dbReference type="NCBI Taxonomy" id="3061083"/>
    <lineage>
        <taxon>Bacteria</taxon>
        <taxon>Pseudomonadati</taxon>
        <taxon>Pseudomonadota</taxon>
        <taxon>Alphaproteobacteria</taxon>
        <taxon>Caulobacterales</taxon>
        <taxon>Caulobacteraceae</taxon>
        <taxon>Peiella</taxon>
    </lineage>
</organism>
<keyword evidence="2" id="KW-1185">Reference proteome</keyword>
<evidence type="ECO:0000313" key="2">
    <source>
        <dbReference type="Proteomes" id="UP001169063"/>
    </source>
</evidence>
<dbReference type="Proteomes" id="UP001169063">
    <property type="component" value="Unassembled WGS sequence"/>
</dbReference>
<reference evidence="1" key="1">
    <citation type="submission" date="2023-07" db="EMBL/GenBank/DDBJ databases">
        <title>Brevundimonas soil sp. nov., isolated from the soil of chemical plant.</title>
        <authorList>
            <person name="Wu N."/>
        </authorList>
    </citation>
    <scope>NUCLEOTIDE SEQUENCE</scope>
    <source>
        <strain evidence="1">XZ-24</strain>
    </source>
</reference>
<dbReference type="RefSeq" id="WP_302110721.1">
    <property type="nucleotide sequence ID" value="NZ_JAUKTR010000006.1"/>
</dbReference>
<protein>
    <submittedName>
        <fullName evidence="1">Uncharacterized protein</fullName>
    </submittedName>
</protein>
<sequence length="152" mass="15203">MPRTPIRARAGLVMRPGMDWQGLTPVEQAFQAEGVSLAPMAVSNAPMSTAQGLSILPTATVQDLESGGLVGLVVPEASDAGAAGQGELDKLMATAREKGVPILALGEAAREAATALGLNNGRQPGAIGSLIGGREATPIDSPDQVALAAAAL</sequence>